<dbReference type="AlphaFoldDB" id="A0A4C1V981"/>
<dbReference type="Proteomes" id="UP000299102">
    <property type="component" value="Unassembled WGS sequence"/>
</dbReference>
<evidence type="ECO:0008006" key="3">
    <source>
        <dbReference type="Google" id="ProtNLM"/>
    </source>
</evidence>
<keyword evidence="2" id="KW-1185">Reference proteome</keyword>
<accession>A0A4C1V981</accession>
<evidence type="ECO:0000313" key="2">
    <source>
        <dbReference type="Proteomes" id="UP000299102"/>
    </source>
</evidence>
<proteinExistence type="predicted"/>
<dbReference type="EMBL" id="BGZK01000301">
    <property type="protein sequence ID" value="GBP35239.1"/>
    <property type="molecule type" value="Genomic_DNA"/>
</dbReference>
<evidence type="ECO:0000313" key="1">
    <source>
        <dbReference type="EMBL" id="GBP35239.1"/>
    </source>
</evidence>
<organism evidence="1 2">
    <name type="scientific">Eumeta variegata</name>
    <name type="common">Bagworm moth</name>
    <name type="synonym">Eumeta japonica</name>
    <dbReference type="NCBI Taxonomy" id="151549"/>
    <lineage>
        <taxon>Eukaryota</taxon>
        <taxon>Metazoa</taxon>
        <taxon>Ecdysozoa</taxon>
        <taxon>Arthropoda</taxon>
        <taxon>Hexapoda</taxon>
        <taxon>Insecta</taxon>
        <taxon>Pterygota</taxon>
        <taxon>Neoptera</taxon>
        <taxon>Endopterygota</taxon>
        <taxon>Lepidoptera</taxon>
        <taxon>Glossata</taxon>
        <taxon>Ditrysia</taxon>
        <taxon>Tineoidea</taxon>
        <taxon>Psychidae</taxon>
        <taxon>Oiketicinae</taxon>
        <taxon>Eumeta</taxon>
    </lineage>
</organism>
<gene>
    <name evidence="1" type="ORF">EVAR_19459_1</name>
</gene>
<dbReference type="OrthoDB" id="412793at2759"/>
<sequence>MINFIIVDDRLRSKVVDTRVYRGINSGTDHFLVVCRIKALCQRWRHHAKMITTELGQIKVERWKKYFESVFTCEDTVADDNVNATEYMIDDGNENEITIDEIMKAQKATKVGKAYGYDRVSSEMLSGGEACGLQEMVNKVNDSVKKKGMKVNIGKTKVVFQRAENKTECDIFIKLKKLNK</sequence>
<protein>
    <recommendedName>
        <fullName evidence="3">Craniofacial development protein 2</fullName>
    </recommendedName>
</protein>
<name>A0A4C1V981_EUMVA</name>
<reference evidence="1 2" key="1">
    <citation type="journal article" date="2019" name="Commun. Biol.">
        <title>The bagworm genome reveals a unique fibroin gene that provides high tensile strength.</title>
        <authorList>
            <person name="Kono N."/>
            <person name="Nakamura H."/>
            <person name="Ohtoshi R."/>
            <person name="Tomita M."/>
            <person name="Numata K."/>
            <person name="Arakawa K."/>
        </authorList>
    </citation>
    <scope>NUCLEOTIDE SEQUENCE [LARGE SCALE GENOMIC DNA]</scope>
</reference>
<comment type="caution">
    <text evidence="1">The sequence shown here is derived from an EMBL/GenBank/DDBJ whole genome shotgun (WGS) entry which is preliminary data.</text>
</comment>